<evidence type="ECO:0000313" key="3">
    <source>
        <dbReference type="Proteomes" id="UP001163687"/>
    </source>
</evidence>
<organism evidence="2 3">
    <name type="scientific">Caldinitratiruptor microaerophilus</name>
    <dbReference type="NCBI Taxonomy" id="671077"/>
    <lineage>
        <taxon>Bacteria</taxon>
        <taxon>Bacillati</taxon>
        <taxon>Bacillota</taxon>
        <taxon>Clostridia</taxon>
        <taxon>Eubacteriales</taxon>
        <taxon>Symbiobacteriaceae</taxon>
        <taxon>Caldinitratiruptor</taxon>
    </lineage>
</organism>
<accession>A0AA35CNL2</accession>
<keyword evidence="1" id="KW-1133">Transmembrane helix</keyword>
<name>A0AA35CNL2_9FIRM</name>
<feature type="transmembrane region" description="Helical" evidence="1">
    <location>
        <begin position="203"/>
        <end position="224"/>
    </location>
</feature>
<protein>
    <submittedName>
        <fullName evidence="2">Zinc metallopeptidase</fullName>
    </submittedName>
</protein>
<feature type="transmembrane region" description="Helical" evidence="1">
    <location>
        <begin position="123"/>
        <end position="145"/>
    </location>
</feature>
<gene>
    <name evidence="2" type="ORF">caldi_17460</name>
</gene>
<dbReference type="RefSeq" id="WP_319951811.1">
    <property type="nucleotide sequence ID" value="NZ_AP025628.1"/>
</dbReference>
<evidence type="ECO:0000313" key="2">
    <source>
        <dbReference type="EMBL" id="BDG60656.1"/>
    </source>
</evidence>
<keyword evidence="3" id="KW-1185">Reference proteome</keyword>
<dbReference type="InterPro" id="IPR007395">
    <property type="entry name" value="Zn_peptidase_2"/>
</dbReference>
<dbReference type="Proteomes" id="UP001163687">
    <property type="component" value="Chromosome"/>
</dbReference>
<dbReference type="Pfam" id="PF04298">
    <property type="entry name" value="Zn_peptidase_2"/>
    <property type="match status" value="1"/>
</dbReference>
<sequence>MFMPGFFFDWTYILVLPALALVLWAQARVQSTFAEWGRRRTLRGLTGAQVAEAILADAGLTDVVVEPTPGHLTDHYDPRTRTLRLSESVYYSNSVSAIGVAAHEAGHAIQHDMGYIPLTARNFFVPLANLGSMGGPVLFMLGLFFPRSALGGMLMDLGILLFGLAVGFYLITLPVEFNASGRALAILEGHGYLQGEELRGARAVLWAAAMTYVASAAMAVSQLLRLLFIRGMMRDDD</sequence>
<proteinExistence type="predicted"/>
<dbReference type="KEGG" id="cmic:caldi_17460"/>
<dbReference type="EMBL" id="AP025628">
    <property type="protein sequence ID" value="BDG60656.1"/>
    <property type="molecule type" value="Genomic_DNA"/>
</dbReference>
<reference evidence="2" key="1">
    <citation type="submission" date="2022-03" db="EMBL/GenBank/DDBJ databases">
        <title>Complete genome sequence of Caldinitratiruptor microaerophilus.</title>
        <authorList>
            <person name="Mukaiyama R."/>
            <person name="Nishiyama T."/>
            <person name="Ueda K."/>
        </authorList>
    </citation>
    <scope>NUCLEOTIDE SEQUENCE</scope>
    <source>
        <strain evidence="2">JCM 16183</strain>
    </source>
</reference>
<dbReference type="AlphaFoldDB" id="A0AA35CNL2"/>
<keyword evidence="1" id="KW-0812">Transmembrane</keyword>
<dbReference type="PANTHER" id="PTHR36434">
    <property type="entry name" value="MEMBRANE PROTEASE YUGP-RELATED"/>
    <property type="match status" value="1"/>
</dbReference>
<keyword evidence="1" id="KW-0472">Membrane</keyword>
<dbReference type="PANTHER" id="PTHR36434:SF1">
    <property type="entry name" value="MEMBRANE PROTEASE YUGP-RELATED"/>
    <property type="match status" value="1"/>
</dbReference>
<feature type="transmembrane region" description="Helical" evidence="1">
    <location>
        <begin position="157"/>
        <end position="175"/>
    </location>
</feature>
<evidence type="ECO:0000256" key="1">
    <source>
        <dbReference type="SAM" id="Phobius"/>
    </source>
</evidence>